<protein>
    <submittedName>
        <fullName evidence="1">Lipocalin-like protein</fullName>
    </submittedName>
</protein>
<dbReference type="Gene3D" id="2.40.128.490">
    <property type="entry name" value="Uncharacterised protein PF14869, DUF4488"/>
    <property type="match status" value="1"/>
</dbReference>
<evidence type="ECO:0000313" key="2">
    <source>
        <dbReference type="Proteomes" id="UP000248790"/>
    </source>
</evidence>
<dbReference type="PROSITE" id="PS51257">
    <property type="entry name" value="PROKAR_LIPOPROTEIN"/>
    <property type="match status" value="1"/>
</dbReference>
<dbReference type="EMBL" id="QLMC01000003">
    <property type="protein sequence ID" value="RAJ97668.1"/>
    <property type="molecule type" value="Genomic_DNA"/>
</dbReference>
<name>A0A327X407_LARAB</name>
<dbReference type="OrthoDB" id="1493972at2"/>
<proteinExistence type="predicted"/>
<gene>
    <name evidence="1" type="ORF">LX87_02571</name>
</gene>
<keyword evidence="2" id="KW-1185">Reference proteome</keyword>
<organism evidence="1 2">
    <name type="scientific">Larkinella arboricola</name>
    <dbReference type="NCBI Taxonomy" id="643671"/>
    <lineage>
        <taxon>Bacteria</taxon>
        <taxon>Pseudomonadati</taxon>
        <taxon>Bacteroidota</taxon>
        <taxon>Cytophagia</taxon>
        <taxon>Cytophagales</taxon>
        <taxon>Spirosomataceae</taxon>
        <taxon>Larkinella</taxon>
    </lineage>
</organism>
<dbReference type="AlphaFoldDB" id="A0A327X407"/>
<reference evidence="1 2" key="1">
    <citation type="submission" date="2018-06" db="EMBL/GenBank/DDBJ databases">
        <title>Genomic Encyclopedia of Archaeal and Bacterial Type Strains, Phase II (KMG-II): from individual species to whole genera.</title>
        <authorList>
            <person name="Goeker M."/>
        </authorList>
    </citation>
    <scope>NUCLEOTIDE SEQUENCE [LARGE SCALE GENOMIC DNA]</scope>
    <source>
        <strain evidence="1 2">DSM 21851</strain>
    </source>
</reference>
<evidence type="ECO:0000313" key="1">
    <source>
        <dbReference type="EMBL" id="RAJ97668.1"/>
    </source>
</evidence>
<dbReference type="RefSeq" id="WP_111628638.1">
    <property type="nucleotide sequence ID" value="NZ_QLMC01000003.1"/>
</dbReference>
<sequence>MNIKFVPLFIGLISAISSCQQKPSNPPIIGTWELISATTTEKDTTFSTFNPSVRMIKMINPTHFAFMSHNRQTGSDSAAAFTAGGGKYTLADSVYTEHLEYYIDPAWENNKFEFVVKIAGDTLIQKGIEKVDKLGIDRVITETYVRVKD</sequence>
<accession>A0A327X407</accession>
<comment type="caution">
    <text evidence="1">The sequence shown here is derived from an EMBL/GenBank/DDBJ whole genome shotgun (WGS) entry which is preliminary data.</text>
</comment>
<dbReference type="Proteomes" id="UP000248790">
    <property type="component" value="Unassembled WGS sequence"/>
</dbReference>